<proteinExistence type="predicted"/>
<dbReference type="RefSeq" id="WP_050487394.1">
    <property type="nucleotide sequence ID" value="NZ_JFFR01000013.1"/>
</dbReference>
<organism evidence="2 3">
    <name type="scientific">Vibrio fortis</name>
    <dbReference type="NCBI Taxonomy" id="212667"/>
    <lineage>
        <taxon>Bacteria</taxon>
        <taxon>Pseudomonadati</taxon>
        <taxon>Pseudomonadota</taxon>
        <taxon>Gammaproteobacteria</taxon>
        <taxon>Vibrionales</taxon>
        <taxon>Vibrionaceae</taxon>
        <taxon>Vibrio</taxon>
    </lineage>
</organism>
<dbReference type="InterPro" id="IPR000182">
    <property type="entry name" value="GNAT_dom"/>
</dbReference>
<evidence type="ECO:0000313" key="3">
    <source>
        <dbReference type="Proteomes" id="UP000027219"/>
    </source>
</evidence>
<dbReference type="Pfam" id="PF13302">
    <property type="entry name" value="Acetyltransf_3"/>
    <property type="match status" value="1"/>
</dbReference>
<accession>A0A066USN2</accession>
<keyword evidence="2" id="KW-0808">Transferase</keyword>
<dbReference type="PANTHER" id="PTHR43792">
    <property type="entry name" value="GNAT FAMILY, PUTATIVE (AFU_ORTHOLOGUE AFUA_3G00765)-RELATED-RELATED"/>
    <property type="match status" value="1"/>
</dbReference>
<sequence length="168" mass="18768">MKLVCKTERLVIRQLTLKDADFVIRLYNDESFIHNIADKNIRTSEDAENYLTNGPLASYETYGFGLNLVSLRKTGTPIGICGVLKRPELDSPDLGYALLPEYCNQRYATEASIGVLQHAVKALSLDTVLAVTFPSNKGSNRVLTKVGFELKGTIELYGLENNLYEYRA</sequence>
<dbReference type="PROSITE" id="PS51186">
    <property type="entry name" value="GNAT"/>
    <property type="match status" value="1"/>
</dbReference>
<keyword evidence="3" id="KW-1185">Reference proteome</keyword>
<dbReference type="Gene3D" id="3.40.630.30">
    <property type="match status" value="1"/>
</dbReference>
<evidence type="ECO:0000259" key="1">
    <source>
        <dbReference type="PROSITE" id="PS51186"/>
    </source>
</evidence>
<evidence type="ECO:0000313" key="2">
    <source>
        <dbReference type="EMBL" id="KDN28922.1"/>
    </source>
</evidence>
<name>A0A066USN2_9VIBR</name>
<gene>
    <name evidence="2" type="ORF">VFDL14_22690</name>
</gene>
<dbReference type="InterPro" id="IPR016181">
    <property type="entry name" value="Acyl_CoA_acyltransferase"/>
</dbReference>
<dbReference type="GO" id="GO:0016747">
    <property type="term" value="F:acyltransferase activity, transferring groups other than amino-acyl groups"/>
    <property type="evidence" value="ECO:0007669"/>
    <property type="project" value="InterPro"/>
</dbReference>
<comment type="caution">
    <text evidence="2">The sequence shown here is derived from an EMBL/GenBank/DDBJ whole genome shotgun (WGS) entry which is preliminary data.</text>
</comment>
<dbReference type="STRING" id="212667.VFDL14_22690"/>
<dbReference type="PANTHER" id="PTHR43792:SF1">
    <property type="entry name" value="N-ACETYLTRANSFERASE DOMAIN-CONTAINING PROTEIN"/>
    <property type="match status" value="1"/>
</dbReference>
<dbReference type="InterPro" id="IPR051531">
    <property type="entry name" value="N-acetyltransferase"/>
</dbReference>
<dbReference type="Proteomes" id="UP000027219">
    <property type="component" value="Unassembled WGS sequence"/>
</dbReference>
<dbReference type="EMBL" id="JFFR01000013">
    <property type="protein sequence ID" value="KDN28922.1"/>
    <property type="molecule type" value="Genomic_DNA"/>
</dbReference>
<dbReference type="SUPFAM" id="SSF55729">
    <property type="entry name" value="Acyl-CoA N-acyltransferases (Nat)"/>
    <property type="match status" value="1"/>
</dbReference>
<dbReference type="OrthoDB" id="9798081at2"/>
<feature type="domain" description="N-acetyltransferase" evidence="1">
    <location>
        <begin position="10"/>
        <end position="168"/>
    </location>
</feature>
<protein>
    <submittedName>
        <fullName evidence="2">GCN5 family acetyltransferase</fullName>
    </submittedName>
</protein>
<dbReference type="AlphaFoldDB" id="A0A066USN2"/>
<reference evidence="2 3" key="1">
    <citation type="submission" date="2014-02" db="EMBL/GenBank/DDBJ databases">
        <title>Vibrio fortis Dalian14 Genome Sequencing.</title>
        <authorList>
            <person name="Wang Y."/>
            <person name="Song L."/>
            <person name="Liu G."/>
            <person name="Ding J."/>
        </authorList>
    </citation>
    <scope>NUCLEOTIDE SEQUENCE [LARGE SCALE GENOMIC DNA]</scope>
    <source>
        <strain evidence="2 3">Dalian14</strain>
    </source>
</reference>